<dbReference type="SMART" id="SM01179">
    <property type="entry name" value="DUF862"/>
    <property type="match status" value="1"/>
</dbReference>
<dbReference type="Proteomes" id="UP000797356">
    <property type="component" value="Chromosome 1"/>
</dbReference>
<evidence type="ECO:0000256" key="4">
    <source>
        <dbReference type="SAM" id="MobiDB-lite"/>
    </source>
</evidence>
<keyword evidence="8" id="KW-1185">Reference proteome</keyword>
<keyword evidence="2" id="KW-0645">Protease</keyword>
<sequence>MFIRVRSRKRKTGTVPVYLNVYDLTPINVYAYWLGLGVYHSGVQVHGVEYAYGAHEHATTGIFEGEPRQCPGFVFRKSILIGRTDLGPREVRALMEELATEYTGNTYNLISKNCNHFCNEACLRLTNKPIPRWVNRLARIGFLCNCVLPVQVAALPFPLFLLRRLLEAVEEVGAHRRHLRFPRLKGPIAGAGAGGDWYNLEKSKRVKAFRCGEYDECIERARASAVCSKKKPANAGKYVRREDAILHALELEKAYFSNRNQISSVMNHSMAKTNNCLVIGSKHMHTLSKQPGYIARKLSVLDENSAQELSKSVLSFEQPNNPMASDMRYMLKKRWRTPNDSEDDATEGIKRMRDLQEIGLGTVSKRKPNIKFHAKEFDELAFADNASLSESNTDNGFSGMCHINGSKDSCSSLKKKRSHVVLSSENLRKKNHHRPQTKVSKGSRIIIPSYCHWGGGFAGWSSLLEETRNKLGAKSTEKKGEFSAVNDNSPNSSSTSCEEVLFDDCEKTCNTVDGTYLQSEIKDSELSSMLEFIDDDCSDGLIDVPLLMEDNIGGGMLSKFSVM</sequence>
<keyword evidence="3" id="KW-0378">Hydrolase</keyword>
<keyword evidence="5" id="KW-0812">Transmembrane</keyword>
<comment type="caution">
    <text evidence="7">The sequence shown here is derived from an EMBL/GenBank/DDBJ whole genome shotgun (WGS) entry which is preliminary data.</text>
</comment>
<dbReference type="EMBL" id="CM017872">
    <property type="protein sequence ID" value="KAG1326613.1"/>
    <property type="molecule type" value="Genomic_DNA"/>
</dbReference>
<dbReference type="InterPro" id="IPR008580">
    <property type="entry name" value="PPPDE_dom"/>
</dbReference>
<comment type="similarity">
    <text evidence="1">Belongs to the DeSI family.</text>
</comment>
<feature type="domain" description="PPPDE" evidence="6">
    <location>
        <begin position="15"/>
        <end position="152"/>
    </location>
</feature>
<evidence type="ECO:0000256" key="3">
    <source>
        <dbReference type="ARBA" id="ARBA00022801"/>
    </source>
</evidence>
<feature type="compositionally biased region" description="Polar residues" evidence="4">
    <location>
        <begin position="485"/>
        <end position="495"/>
    </location>
</feature>
<accession>A0A8K0HUX0</accession>
<evidence type="ECO:0000256" key="1">
    <source>
        <dbReference type="ARBA" id="ARBA00008140"/>
    </source>
</evidence>
<protein>
    <recommendedName>
        <fullName evidence="6">PPPDE domain-containing protein</fullName>
    </recommendedName>
</protein>
<reference evidence="7" key="1">
    <citation type="journal article" date="2017" name="Gigascience">
        <title>The genome draft of coconut (Cocos nucifera).</title>
        <authorList>
            <person name="Xiao Y."/>
            <person name="Xu P."/>
            <person name="Fan H."/>
            <person name="Baudouin L."/>
            <person name="Xia W."/>
            <person name="Bocs S."/>
            <person name="Xu J."/>
            <person name="Li Q."/>
            <person name="Guo A."/>
            <person name="Zhou L."/>
            <person name="Li J."/>
            <person name="Wu Y."/>
            <person name="Ma Z."/>
            <person name="Armero A."/>
            <person name="Issali A.E."/>
            <person name="Liu N."/>
            <person name="Peng M."/>
            <person name="Yang Y."/>
        </authorList>
    </citation>
    <scope>NUCLEOTIDE SEQUENCE</scope>
    <source>
        <tissue evidence="7">Spear leaf of Hainan Tall coconut</tissue>
    </source>
</reference>
<evidence type="ECO:0000259" key="6">
    <source>
        <dbReference type="PROSITE" id="PS51858"/>
    </source>
</evidence>
<organism evidence="7 8">
    <name type="scientific">Cocos nucifera</name>
    <name type="common">Coconut palm</name>
    <dbReference type="NCBI Taxonomy" id="13894"/>
    <lineage>
        <taxon>Eukaryota</taxon>
        <taxon>Viridiplantae</taxon>
        <taxon>Streptophyta</taxon>
        <taxon>Embryophyta</taxon>
        <taxon>Tracheophyta</taxon>
        <taxon>Spermatophyta</taxon>
        <taxon>Magnoliopsida</taxon>
        <taxon>Liliopsida</taxon>
        <taxon>Arecaceae</taxon>
        <taxon>Arecoideae</taxon>
        <taxon>Cocoseae</taxon>
        <taxon>Attaleinae</taxon>
        <taxon>Cocos</taxon>
    </lineage>
</organism>
<dbReference type="GO" id="GO:0006508">
    <property type="term" value="P:proteolysis"/>
    <property type="evidence" value="ECO:0007669"/>
    <property type="project" value="UniProtKB-KW"/>
</dbReference>
<dbReference type="PANTHER" id="PTHR33697:SF1">
    <property type="entry name" value="TUDOR_PWWP_MBT SUPERFAMILY PROTEIN"/>
    <property type="match status" value="1"/>
</dbReference>
<dbReference type="Pfam" id="PF05903">
    <property type="entry name" value="Peptidase_C97"/>
    <property type="match status" value="1"/>
</dbReference>
<evidence type="ECO:0000313" key="7">
    <source>
        <dbReference type="EMBL" id="KAG1326613.1"/>
    </source>
</evidence>
<feature type="region of interest" description="Disordered" evidence="4">
    <location>
        <begin position="475"/>
        <end position="495"/>
    </location>
</feature>
<dbReference type="Gene3D" id="3.90.1720.30">
    <property type="entry name" value="PPPDE domains"/>
    <property type="match status" value="1"/>
</dbReference>
<feature type="transmembrane region" description="Helical" evidence="5">
    <location>
        <begin position="140"/>
        <end position="162"/>
    </location>
</feature>
<keyword evidence="5" id="KW-1133">Transmembrane helix</keyword>
<dbReference type="AlphaFoldDB" id="A0A8K0HUX0"/>
<gene>
    <name evidence="7" type="ORF">COCNU_01G005470</name>
</gene>
<reference evidence="7" key="2">
    <citation type="submission" date="2019-07" db="EMBL/GenBank/DDBJ databases">
        <authorList>
            <person name="Yang Y."/>
            <person name="Bocs S."/>
            <person name="Baudouin L."/>
        </authorList>
    </citation>
    <scope>NUCLEOTIDE SEQUENCE</scope>
    <source>
        <tissue evidence="7">Spear leaf of Hainan Tall coconut</tissue>
    </source>
</reference>
<evidence type="ECO:0000256" key="5">
    <source>
        <dbReference type="SAM" id="Phobius"/>
    </source>
</evidence>
<dbReference type="PANTHER" id="PTHR33697">
    <property type="entry name" value="T17B22.17 PROTEIN-RELATED"/>
    <property type="match status" value="1"/>
</dbReference>
<dbReference type="OrthoDB" id="607790at2759"/>
<dbReference type="InterPro" id="IPR044679">
    <property type="entry name" value="PWWP2-like"/>
</dbReference>
<evidence type="ECO:0000313" key="8">
    <source>
        <dbReference type="Proteomes" id="UP000797356"/>
    </source>
</evidence>
<dbReference type="PROSITE" id="PS51858">
    <property type="entry name" value="PPPDE"/>
    <property type="match status" value="1"/>
</dbReference>
<keyword evidence="5" id="KW-0472">Membrane</keyword>
<evidence type="ECO:0000256" key="2">
    <source>
        <dbReference type="ARBA" id="ARBA00022670"/>
    </source>
</evidence>
<dbReference type="InterPro" id="IPR042266">
    <property type="entry name" value="PPPDE_sf"/>
</dbReference>
<dbReference type="GO" id="GO:0008233">
    <property type="term" value="F:peptidase activity"/>
    <property type="evidence" value="ECO:0007669"/>
    <property type="project" value="UniProtKB-KW"/>
</dbReference>
<proteinExistence type="inferred from homology"/>
<name>A0A8K0HUX0_COCNU</name>